<keyword evidence="1" id="KW-0479">Metal-binding</keyword>
<feature type="binding site" evidence="1">
    <location>
        <position position="311"/>
    </location>
    <ligand>
        <name>Zn(2+)</name>
        <dbReference type="ChEBI" id="CHEBI:29105"/>
    </ligand>
</feature>
<dbReference type="Gene3D" id="1.50.10.10">
    <property type="match status" value="1"/>
</dbReference>
<dbReference type="PANTHER" id="PTHR12736:SF7">
    <property type="entry name" value="LANC-LIKE PROTEIN 3"/>
    <property type="match status" value="1"/>
</dbReference>
<organism evidence="2 3">
    <name type="scientific">Purpureocillium lavendulum</name>
    <dbReference type="NCBI Taxonomy" id="1247861"/>
    <lineage>
        <taxon>Eukaryota</taxon>
        <taxon>Fungi</taxon>
        <taxon>Dikarya</taxon>
        <taxon>Ascomycota</taxon>
        <taxon>Pezizomycotina</taxon>
        <taxon>Sordariomycetes</taxon>
        <taxon>Hypocreomycetidae</taxon>
        <taxon>Hypocreales</taxon>
        <taxon>Ophiocordycipitaceae</taxon>
        <taxon>Purpureocillium</taxon>
    </lineage>
</organism>
<dbReference type="InterPro" id="IPR012341">
    <property type="entry name" value="6hp_glycosidase-like_sf"/>
</dbReference>
<name>A0AB34FX02_9HYPO</name>
<feature type="binding site" evidence="1">
    <location>
        <position position="262"/>
    </location>
    <ligand>
        <name>Zn(2+)</name>
        <dbReference type="ChEBI" id="CHEBI:29105"/>
    </ligand>
</feature>
<dbReference type="GO" id="GO:0031179">
    <property type="term" value="P:peptide modification"/>
    <property type="evidence" value="ECO:0007669"/>
    <property type="project" value="InterPro"/>
</dbReference>
<dbReference type="Proteomes" id="UP001163105">
    <property type="component" value="Unassembled WGS sequence"/>
</dbReference>
<dbReference type="GO" id="GO:0005886">
    <property type="term" value="C:plasma membrane"/>
    <property type="evidence" value="ECO:0007669"/>
    <property type="project" value="TreeGrafter"/>
</dbReference>
<dbReference type="Pfam" id="PF05147">
    <property type="entry name" value="LANC_like"/>
    <property type="match status" value="1"/>
</dbReference>
<dbReference type="InterPro" id="IPR007822">
    <property type="entry name" value="LANC-like"/>
</dbReference>
<comment type="caution">
    <text evidence="2">The sequence shown here is derived from an EMBL/GenBank/DDBJ whole genome shotgun (WGS) entry which is preliminary data.</text>
</comment>
<dbReference type="SUPFAM" id="SSF158745">
    <property type="entry name" value="LanC-like"/>
    <property type="match status" value="1"/>
</dbReference>
<dbReference type="GO" id="GO:0005975">
    <property type="term" value="P:carbohydrate metabolic process"/>
    <property type="evidence" value="ECO:0007669"/>
    <property type="project" value="InterPro"/>
</dbReference>
<evidence type="ECO:0000313" key="2">
    <source>
        <dbReference type="EMBL" id="KAJ6443953.1"/>
    </source>
</evidence>
<evidence type="ECO:0000256" key="1">
    <source>
        <dbReference type="PIRSR" id="PIRSR607822-1"/>
    </source>
</evidence>
<keyword evidence="3" id="KW-1185">Reference proteome</keyword>
<dbReference type="PRINTS" id="PR01950">
    <property type="entry name" value="LANCSUPER"/>
</dbReference>
<dbReference type="AlphaFoldDB" id="A0AB34FX02"/>
<keyword evidence="2" id="KW-0675">Receptor</keyword>
<keyword evidence="1" id="KW-0862">Zinc</keyword>
<dbReference type="CDD" id="cd04794">
    <property type="entry name" value="euk_LANCL"/>
    <property type="match status" value="1"/>
</dbReference>
<reference evidence="2" key="1">
    <citation type="submission" date="2023-01" db="EMBL/GenBank/DDBJ databases">
        <title>The growth and conidiation of Purpureocillium lavendulum are regulated by nitrogen source and histone H3K14 acetylation.</title>
        <authorList>
            <person name="Tang P."/>
            <person name="Han J."/>
            <person name="Zhang C."/>
            <person name="Tang P."/>
            <person name="Qi F."/>
            <person name="Zhang K."/>
            <person name="Liang L."/>
        </authorList>
    </citation>
    <scope>NUCLEOTIDE SEQUENCE</scope>
    <source>
        <strain evidence="2">YMF1.00683</strain>
    </source>
</reference>
<dbReference type="SMART" id="SM01260">
    <property type="entry name" value="LANC_like"/>
    <property type="match status" value="1"/>
</dbReference>
<dbReference type="PANTHER" id="PTHR12736">
    <property type="entry name" value="LANC-LIKE PROTEIN"/>
    <property type="match status" value="1"/>
</dbReference>
<proteinExistence type="predicted"/>
<feature type="binding site" evidence="1">
    <location>
        <position position="310"/>
    </location>
    <ligand>
        <name>Zn(2+)</name>
        <dbReference type="ChEBI" id="CHEBI:29105"/>
    </ligand>
</feature>
<sequence length="388" mass="42979">MEQLFIDNTMPQQALKAAPADFLRESLEKIVTLHPPEGTYDPETCIGLLAGPTGVAYSLLALSARHPDLRVQGHDLRHWAGKYVEGDRGTLTLEDGCCGIVAEVLALDAVRACVTEDRRHVTALLAHMPRLLEPASEEGGDKFPAEMIYGRAGMLYMLRAVRHWVPDCADMLEEPMRQLSQRIMVKDDDGKGHWLWHGSRYFGAPHGDIGTLAQIVLCVPSLAPKFTGLLEELLALQNEEGNWIHTSKALEAGEAAVRVQYCHGAPGYIFALQSLRPHYPEYSERFDKAIARGREVTWTKGVLKKEPSLCHGVLGNALALEMGSRRSHFLALATPDAVAKTRALDAELFKPANYGLENSALLGYWPSAAWAWSVCEDEEPRMMLFNDI</sequence>
<dbReference type="GO" id="GO:0046872">
    <property type="term" value="F:metal ion binding"/>
    <property type="evidence" value="ECO:0007669"/>
    <property type="project" value="UniProtKB-KW"/>
</dbReference>
<dbReference type="EMBL" id="JAQHRD010000002">
    <property type="protein sequence ID" value="KAJ6443953.1"/>
    <property type="molecule type" value="Genomic_DNA"/>
</dbReference>
<gene>
    <name evidence="2" type="ORF">O9K51_02346</name>
</gene>
<accession>A0AB34FX02</accession>
<evidence type="ECO:0000313" key="3">
    <source>
        <dbReference type="Proteomes" id="UP001163105"/>
    </source>
</evidence>
<protein>
    <submittedName>
        <fullName evidence="2">Abscisic acid ABA receptor</fullName>
    </submittedName>
</protein>